<accession>A0A5Q0BNB0</accession>
<dbReference type="RefSeq" id="WP_153250604.1">
    <property type="nucleotide sequence ID" value="NZ_CP044205.1"/>
</dbReference>
<proteinExistence type="predicted"/>
<organism evidence="1 2">
    <name type="scientific">Candidatus Methylospira mobilis</name>
    <dbReference type="NCBI Taxonomy" id="1808979"/>
    <lineage>
        <taxon>Bacteria</taxon>
        <taxon>Pseudomonadati</taxon>
        <taxon>Pseudomonadota</taxon>
        <taxon>Gammaproteobacteria</taxon>
        <taxon>Methylococcales</taxon>
        <taxon>Methylococcaceae</taxon>
        <taxon>Candidatus Methylospira</taxon>
    </lineage>
</organism>
<dbReference type="KEGG" id="mmob:F6R98_20080"/>
<protein>
    <submittedName>
        <fullName evidence="1">Uncharacterized protein</fullName>
    </submittedName>
</protein>
<reference evidence="1 2" key="1">
    <citation type="submission" date="2019-09" db="EMBL/GenBank/DDBJ databases">
        <title>Ecophysiology of the spiral-shaped methanotroph Methylospira mobilis as revealed by the complete genome sequence.</title>
        <authorList>
            <person name="Oshkin I.Y."/>
            <person name="Dedysh S.N."/>
            <person name="Miroshnikov K."/>
            <person name="Danilova O.V."/>
            <person name="Hakobyan A."/>
            <person name="Liesack W."/>
        </authorList>
    </citation>
    <scope>NUCLEOTIDE SEQUENCE [LARGE SCALE GENOMIC DNA]</scope>
    <source>
        <strain evidence="1 2">Shm1</strain>
    </source>
</reference>
<gene>
    <name evidence="1" type="ORF">F6R98_20080</name>
</gene>
<dbReference type="AlphaFoldDB" id="A0A5Q0BNB0"/>
<evidence type="ECO:0000313" key="1">
    <source>
        <dbReference type="EMBL" id="QFY44642.1"/>
    </source>
</evidence>
<keyword evidence="2" id="KW-1185">Reference proteome</keyword>
<dbReference type="InParanoid" id="A0A5Q0BNB0"/>
<evidence type="ECO:0000313" key="2">
    <source>
        <dbReference type="Proteomes" id="UP000325755"/>
    </source>
</evidence>
<dbReference type="Proteomes" id="UP000325755">
    <property type="component" value="Chromosome"/>
</dbReference>
<sequence>MARLLIWDDITDDAGAVNATGIYAPDSSGIRNQGGAEAKEGLDLSVGQASNIDNSNFVPQASGIKT</sequence>
<dbReference type="EMBL" id="CP044205">
    <property type="protein sequence ID" value="QFY44642.1"/>
    <property type="molecule type" value="Genomic_DNA"/>
</dbReference>
<name>A0A5Q0BNB0_9GAMM</name>